<dbReference type="Gene3D" id="3.40.50.10140">
    <property type="entry name" value="Toll/interleukin-1 receptor homology (TIR) domain"/>
    <property type="match status" value="1"/>
</dbReference>
<dbReference type="SUPFAM" id="SSF52200">
    <property type="entry name" value="Toll/Interleukin receptor TIR domain"/>
    <property type="match status" value="1"/>
</dbReference>
<dbReference type="Proteomes" id="UP000070533">
    <property type="component" value="Unassembled WGS sequence"/>
</dbReference>
<evidence type="ECO:0000259" key="1">
    <source>
        <dbReference type="Pfam" id="PF13676"/>
    </source>
</evidence>
<comment type="caution">
    <text evidence="2">The sequence shown here is derived from an EMBL/GenBank/DDBJ whole genome shotgun (WGS) entry which is preliminary data.</text>
</comment>
<accession>A0A133QED3</accession>
<sequence>MTGLDIFVSFVISYITGSIPTLKQMLSGGDDLSLQEKIDKCYQLALEKWCAKDALRQKIAKQRYSNLQELTRVAEKNNEEDTAAIRSLVNLLAEELRKEEECAHFIQELAIMEVGEKVDQLSALIKSNIVANGNSQWPGLQVHKAVEGYIRRYCSLENTQDSFIYYALKLRERHCLAEFVTGLVEAPTNKYIIYSSAQTGKTTELKQLCWELQDSGLYQPIMLEVRNNTKLKRAELPSARFEGGKEIVVVIDALDEVNGQKYDDLIEEINGYAYDHPETKMVLSCRSNYRREKELEQFTDLFLEELSYGDANDHINRELGEGNGLVALINENELTDFVRNPFFLNVLIAAYKENNKQLPKNKAEIYRLFIEKSHREEKEYKRVKLAVRHNFDDSVKLLEKVALGLSLLNVQTLSNEELLKCLGDNQDNVIECLRYDLIRCENGRYSFKHNAFREWLVANYLKREGIERAKQLAAQPTGRIKAEWYNIIMLWVSMYGKGEENDVQDIIKWLRTASLELIIYIDRDMLSPAVRCEVFKGLMLEYKSLGIRMASILTQDYKNLIEFAKSKDSIGFIIDELQDAPIETAYFADLTCLCYFLNWTWLQYESKELTETLFVMLENKTRDALTYEKKHNLSFLYMDNEFFAQKEYLERFLAIVNDSDHYEAIRSMVRLIDLSDNVDEYVDYILDKEKYVHNQQEGITTHIVSRTVVYNALSKVKTEDSVKKIITHQFYNPHSFYRDEWEEYNQMMSNVLSLLATFIKKGQEDCIPLLEEFYIRLFKEYHYHFDRDEHAKGLLSLIRKAYCDAGLRDSGREQFYKKCQLIFEQQDPKETEHDNIRKTFFMAALWMTVDDVKEDFGHFDKTNECHKAQASWYGETPCEEVAEYANALYKELFPVNPRFNKRKERQRACFKDFTDYSVFKQEVLEMVGELGKFETRKEHWNYLRQQEDGYNQYAYRFIMHYTNDNNQYDLEGIIKGIKNKEVYEAFFMKEIEELISRPNDDLAVTDEIIKRCLDTAKRTVEKVSRGEQPYYFSKVAISLLLHEYFEVSQETLMGLLDYSDFSISKKDKDNYFNTEYSLFKYISERVPVNTLAPEVVKKLKNLPCNLRSNRLYNFANYIVENHITEGYKEALRFALSSQNLSANILEALIKGRLMIDEIKAASRSMSISDKLFCYTSIHRNIGDDGWVRQELEPEFKNYTGYDLSRAVRLLISMGSLDGLDYLVRHPDMMDHGEDFIFNYATPNAIPSLCYFVKYCQEHKIDGIHTSNSIMTSLERIALLSEEALKEVKQYLKDLTKRGEEFKYLNRYIIAFEDKFYESYPGVFDIQSVMELLGTDVSDIYRGGEEKRDAADGNDAVEDILYISYNWERSSQHTVDYLCYVLDTHNIPYKRDKKDCPYNENIKDFMNAIRAGKQVIVVLSRAYLYSQNCMYELTGILEDEHYKERILPVVMDDTIRSSLFYADLVGYWKGKKDEQEEMVRRLNEIDTNKTKPQADKLKVIETIYDKIDAIKEYIDWTNAENLDSLCATQFRSIVETIKERV</sequence>
<evidence type="ECO:0000313" key="3">
    <source>
        <dbReference type="Proteomes" id="UP000070533"/>
    </source>
</evidence>
<dbReference type="PATRIC" id="fig|28128.5.peg.889"/>
<dbReference type="InterPro" id="IPR000157">
    <property type="entry name" value="TIR_dom"/>
</dbReference>
<gene>
    <name evidence="2" type="ORF">HMPREF3226_00882</name>
</gene>
<protein>
    <recommendedName>
        <fullName evidence="1">TIR domain-containing protein</fullName>
    </recommendedName>
</protein>
<dbReference type="OrthoDB" id="1089479at2"/>
<dbReference type="InterPro" id="IPR035897">
    <property type="entry name" value="Toll_tir_struct_dom_sf"/>
</dbReference>
<dbReference type="GO" id="GO:0007165">
    <property type="term" value="P:signal transduction"/>
    <property type="evidence" value="ECO:0007669"/>
    <property type="project" value="InterPro"/>
</dbReference>
<dbReference type="Pfam" id="PF13676">
    <property type="entry name" value="TIR_2"/>
    <property type="match status" value="1"/>
</dbReference>
<dbReference type="EMBL" id="LRQG01000054">
    <property type="protein sequence ID" value="KXA41245.1"/>
    <property type="molecule type" value="Genomic_DNA"/>
</dbReference>
<proteinExistence type="predicted"/>
<feature type="domain" description="TIR" evidence="1">
    <location>
        <begin position="1361"/>
        <end position="1470"/>
    </location>
</feature>
<evidence type="ECO:0000313" key="2">
    <source>
        <dbReference type="EMBL" id="KXA41245.1"/>
    </source>
</evidence>
<name>A0A133QED3_9BACT</name>
<reference evidence="3" key="1">
    <citation type="submission" date="2016-01" db="EMBL/GenBank/DDBJ databases">
        <authorList>
            <person name="Mitreva M."/>
            <person name="Pepin K.H."/>
            <person name="Mihindukulasuriya K.A."/>
            <person name="Fulton R."/>
            <person name="Fronick C."/>
            <person name="O'Laughlin M."/>
            <person name="Miner T."/>
            <person name="Herter B."/>
            <person name="Rosa B.A."/>
            <person name="Cordes M."/>
            <person name="Tomlinson C."/>
            <person name="Wollam A."/>
            <person name="Palsikar V.B."/>
            <person name="Mardis E.R."/>
            <person name="Wilson R.K."/>
        </authorList>
    </citation>
    <scope>NUCLEOTIDE SEQUENCE [LARGE SCALE GENOMIC DNA]</scope>
    <source>
        <strain evidence="3">MJR7716</strain>
    </source>
</reference>
<dbReference type="STRING" id="28128.HMPREF3226_00882"/>
<organism evidence="2 3">
    <name type="scientific">Prevotella corporis</name>
    <dbReference type="NCBI Taxonomy" id="28128"/>
    <lineage>
        <taxon>Bacteria</taxon>
        <taxon>Pseudomonadati</taxon>
        <taxon>Bacteroidota</taxon>
        <taxon>Bacteroidia</taxon>
        <taxon>Bacteroidales</taxon>
        <taxon>Prevotellaceae</taxon>
        <taxon>Prevotella</taxon>
    </lineage>
</organism>
<dbReference type="RefSeq" id="WP_060940401.1">
    <property type="nucleotide sequence ID" value="NZ_KQ957212.1"/>
</dbReference>
<keyword evidence="3" id="KW-1185">Reference proteome</keyword>